<dbReference type="PATRIC" id="fig|1280951.3.peg.2909"/>
<dbReference type="OrthoDB" id="1144299at2"/>
<keyword evidence="2" id="KW-1185">Reference proteome</keyword>
<dbReference type="AlphaFoldDB" id="A0A059FFE3"/>
<accession>A0A059FFE3</accession>
<name>A0A059FFE3_9PROT</name>
<evidence type="ECO:0000313" key="1">
    <source>
        <dbReference type="EMBL" id="KCZ89355.1"/>
    </source>
</evidence>
<comment type="caution">
    <text evidence="1">The sequence shown here is derived from an EMBL/GenBank/DDBJ whole genome shotgun (WGS) entry which is preliminary data.</text>
</comment>
<dbReference type="Proteomes" id="UP000025061">
    <property type="component" value="Unassembled WGS sequence"/>
</dbReference>
<evidence type="ECO:0000313" key="2">
    <source>
        <dbReference type="Proteomes" id="UP000025061"/>
    </source>
</evidence>
<protein>
    <submittedName>
        <fullName evidence="1">Uncharacterized protein</fullName>
    </submittedName>
</protein>
<proteinExistence type="predicted"/>
<gene>
    <name evidence="1" type="ORF">HHI_14432</name>
</gene>
<sequence length="62" mass="7099">MTHVAGVLGQKVLPDPRVLGAEFGAVNSHWLSRMDKVWLSWKVRQEVVRKLDSAREKARDFP</sequence>
<organism evidence="1 2">
    <name type="scientific">Hyphomonas hirschiana VP5</name>
    <dbReference type="NCBI Taxonomy" id="1280951"/>
    <lineage>
        <taxon>Bacteria</taxon>
        <taxon>Pseudomonadati</taxon>
        <taxon>Pseudomonadota</taxon>
        <taxon>Alphaproteobacteria</taxon>
        <taxon>Hyphomonadales</taxon>
        <taxon>Hyphomonadaceae</taxon>
        <taxon>Hyphomonas</taxon>
    </lineage>
</organism>
<reference evidence="1 2" key="1">
    <citation type="submission" date="2013-04" db="EMBL/GenBank/DDBJ databases">
        <title>Hyphomonas hirschiana VP5 Genome Sequencing.</title>
        <authorList>
            <person name="Lai Q."/>
            <person name="Shao Z."/>
        </authorList>
    </citation>
    <scope>NUCLEOTIDE SEQUENCE [LARGE SCALE GENOMIC DNA]</scope>
    <source>
        <strain evidence="1 2">VP5</strain>
    </source>
</reference>
<dbReference type="EMBL" id="ARYI01000014">
    <property type="protein sequence ID" value="KCZ89355.1"/>
    <property type="molecule type" value="Genomic_DNA"/>
</dbReference>